<evidence type="ECO:0008006" key="4">
    <source>
        <dbReference type="Google" id="ProtNLM"/>
    </source>
</evidence>
<organism evidence="2 3">
    <name type="scientific">Zosterops borbonicus</name>
    <dbReference type="NCBI Taxonomy" id="364589"/>
    <lineage>
        <taxon>Eukaryota</taxon>
        <taxon>Metazoa</taxon>
        <taxon>Chordata</taxon>
        <taxon>Craniata</taxon>
        <taxon>Vertebrata</taxon>
        <taxon>Euteleostomi</taxon>
        <taxon>Archelosauria</taxon>
        <taxon>Archosauria</taxon>
        <taxon>Dinosauria</taxon>
        <taxon>Saurischia</taxon>
        <taxon>Theropoda</taxon>
        <taxon>Coelurosauria</taxon>
        <taxon>Aves</taxon>
        <taxon>Neognathae</taxon>
        <taxon>Neoaves</taxon>
        <taxon>Telluraves</taxon>
        <taxon>Australaves</taxon>
        <taxon>Passeriformes</taxon>
        <taxon>Sylvioidea</taxon>
        <taxon>Zosteropidae</taxon>
        <taxon>Zosterops</taxon>
    </lineage>
</organism>
<dbReference type="GO" id="GO:0000226">
    <property type="term" value="P:microtubule cytoskeleton organization"/>
    <property type="evidence" value="ECO:0007669"/>
    <property type="project" value="TreeGrafter"/>
</dbReference>
<feature type="compositionally biased region" description="Polar residues" evidence="1">
    <location>
        <begin position="237"/>
        <end position="255"/>
    </location>
</feature>
<feature type="region of interest" description="Disordered" evidence="1">
    <location>
        <begin position="235"/>
        <end position="255"/>
    </location>
</feature>
<keyword evidence="3" id="KW-1185">Reference proteome</keyword>
<feature type="region of interest" description="Disordered" evidence="1">
    <location>
        <begin position="1"/>
        <end position="178"/>
    </location>
</feature>
<name>A0A8K1G435_9PASS</name>
<dbReference type="Proteomes" id="UP000796761">
    <property type="component" value="Unassembled WGS sequence"/>
</dbReference>
<dbReference type="OrthoDB" id="9378527at2759"/>
<dbReference type="AlphaFoldDB" id="A0A8K1G435"/>
<feature type="compositionally biased region" description="Basic and acidic residues" evidence="1">
    <location>
        <begin position="17"/>
        <end position="50"/>
    </location>
</feature>
<gene>
    <name evidence="2" type="ORF">HGM15179_015831</name>
</gene>
<dbReference type="EMBL" id="SWJQ01000733">
    <property type="protein sequence ID" value="TRZ11272.1"/>
    <property type="molecule type" value="Genomic_DNA"/>
</dbReference>
<proteinExistence type="predicted"/>
<protein>
    <recommendedName>
        <fullName evidence="4">Microtubule-associated protein 4</fullName>
    </recommendedName>
</protein>
<dbReference type="GO" id="GO:0043005">
    <property type="term" value="C:neuron projection"/>
    <property type="evidence" value="ECO:0007669"/>
    <property type="project" value="TreeGrafter"/>
</dbReference>
<evidence type="ECO:0000313" key="3">
    <source>
        <dbReference type="Proteomes" id="UP000796761"/>
    </source>
</evidence>
<dbReference type="PANTHER" id="PTHR11501:SF16">
    <property type="entry name" value="MICROTUBULE-ASSOCIATED PROTEIN 4"/>
    <property type="match status" value="1"/>
</dbReference>
<comment type="caution">
    <text evidence="2">The sequence shown here is derived from an EMBL/GenBank/DDBJ whole genome shotgun (WGS) entry which is preliminary data.</text>
</comment>
<reference evidence="2" key="1">
    <citation type="submission" date="2019-04" db="EMBL/GenBank/DDBJ databases">
        <title>Genome assembly of Zosterops borbonicus 15179.</title>
        <authorList>
            <person name="Leroy T."/>
            <person name="Anselmetti Y."/>
            <person name="Tilak M.-K."/>
            <person name="Nabholz B."/>
        </authorList>
    </citation>
    <scope>NUCLEOTIDE SEQUENCE</scope>
    <source>
        <strain evidence="2">HGM_15179</strain>
        <tissue evidence="2">Muscle</tissue>
    </source>
</reference>
<sequence length="255" mass="27553">MAELEHNLSLADALTEPPHDVEEEVKRDFIATLEAEKFDDVVGETVDKTDYVPLLDDEDDAKPSSQEPKSKGHMDGVGVEHSSASGPMVVENGDHGLQGRGTGESPPAELPQPWSPKSTGAAGEIQRRPRSCSRAGRAGNVPLERRSSRESSEPLAGPEGAPGELERGWGQGMEGQDTGNGFELVKWDFGKEFLAGLEFPEQLWLPLDPRNVPDQVGHLDLPGTVGDVPALVDDPESPSTTTIQRFSSQSSSFYW</sequence>
<dbReference type="PANTHER" id="PTHR11501">
    <property type="entry name" value="MICROTUBULE-ASSOCIATED PROTEIN"/>
    <property type="match status" value="1"/>
</dbReference>
<dbReference type="InterPro" id="IPR027324">
    <property type="entry name" value="MAP2/MAP4/Tau"/>
</dbReference>
<accession>A0A8K1G435</accession>
<feature type="compositionally biased region" description="Basic and acidic residues" evidence="1">
    <location>
        <begin position="143"/>
        <end position="152"/>
    </location>
</feature>
<dbReference type="GO" id="GO:0008017">
    <property type="term" value="F:microtubule binding"/>
    <property type="evidence" value="ECO:0007669"/>
    <property type="project" value="InterPro"/>
</dbReference>
<evidence type="ECO:0000313" key="2">
    <source>
        <dbReference type="EMBL" id="TRZ11272.1"/>
    </source>
</evidence>
<evidence type="ECO:0000256" key="1">
    <source>
        <dbReference type="SAM" id="MobiDB-lite"/>
    </source>
</evidence>
<dbReference type="GO" id="GO:0031175">
    <property type="term" value="P:neuron projection development"/>
    <property type="evidence" value="ECO:0007669"/>
    <property type="project" value="TreeGrafter"/>
</dbReference>